<dbReference type="EMBL" id="BMAW01100167">
    <property type="protein sequence ID" value="GFS93584.1"/>
    <property type="molecule type" value="Genomic_DNA"/>
</dbReference>
<name>A0A8X6TAL4_NEPPI</name>
<comment type="caution">
    <text evidence="1">The sequence shown here is derived from an EMBL/GenBank/DDBJ whole genome shotgun (WGS) entry which is preliminary data.</text>
</comment>
<gene>
    <name evidence="1" type="ORF">NPIL_31841</name>
</gene>
<evidence type="ECO:0000313" key="1">
    <source>
        <dbReference type="EMBL" id="GFS93584.1"/>
    </source>
</evidence>
<keyword evidence="2" id="KW-1185">Reference proteome</keyword>
<protein>
    <submittedName>
        <fullName evidence="1">Uncharacterized protein</fullName>
    </submittedName>
</protein>
<dbReference type="Proteomes" id="UP000887013">
    <property type="component" value="Unassembled WGS sequence"/>
</dbReference>
<organism evidence="1 2">
    <name type="scientific">Nephila pilipes</name>
    <name type="common">Giant wood spider</name>
    <name type="synonym">Nephila maculata</name>
    <dbReference type="NCBI Taxonomy" id="299642"/>
    <lineage>
        <taxon>Eukaryota</taxon>
        <taxon>Metazoa</taxon>
        <taxon>Ecdysozoa</taxon>
        <taxon>Arthropoda</taxon>
        <taxon>Chelicerata</taxon>
        <taxon>Arachnida</taxon>
        <taxon>Araneae</taxon>
        <taxon>Araneomorphae</taxon>
        <taxon>Entelegynae</taxon>
        <taxon>Araneoidea</taxon>
        <taxon>Nephilidae</taxon>
        <taxon>Nephila</taxon>
    </lineage>
</organism>
<feature type="non-terminal residue" evidence="1">
    <location>
        <position position="38"/>
    </location>
</feature>
<evidence type="ECO:0000313" key="2">
    <source>
        <dbReference type="Proteomes" id="UP000887013"/>
    </source>
</evidence>
<sequence>MANCKAESWVRILVPPRLAELGEWLYLNSSWASKISPG</sequence>
<reference evidence="1" key="1">
    <citation type="submission" date="2020-08" db="EMBL/GenBank/DDBJ databases">
        <title>Multicomponent nature underlies the extraordinary mechanical properties of spider dragline silk.</title>
        <authorList>
            <person name="Kono N."/>
            <person name="Nakamura H."/>
            <person name="Mori M."/>
            <person name="Yoshida Y."/>
            <person name="Ohtoshi R."/>
            <person name="Malay A.D."/>
            <person name="Moran D.A.P."/>
            <person name="Tomita M."/>
            <person name="Numata K."/>
            <person name="Arakawa K."/>
        </authorList>
    </citation>
    <scope>NUCLEOTIDE SEQUENCE</scope>
</reference>
<accession>A0A8X6TAL4</accession>
<dbReference type="AlphaFoldDB" id="A0A8X6TAL4"/>
<proteinExistence type="predicted"/>